<name>A0AAV4X9A5_9ARAC</name>
<dbReference type="EMBL" id="BPLQ01015712">
    <property type="protein sequence ID" value="GIY90364.1"/>
    <property type="molecule type" value="Genomic_DNA"/>
</dbReference>
<protein>
    <submittedName>
        <fullName evidence="1">Uncharacterized protein</fullName>
    </submittedName>
</protein>
<sequence length="94" mass="10691">MQKERTQQNPIQMTMKSSIALPLYVSNVPVALCKSCFYRHSAATIPGELSLCDIKRATNFYKRRLKVHKTKPSTHPHAGVAHHLFLLGYGIKRE</sequence>
<keyword evidence="2" id="KW-1185">Reference proteome</keyword>
<accession>A0AAV4X9A5</accession>
<organism evidence="1 2">
    <name type="scientific">Caerostris darwini</name>
    <dbReference type="NCBI Taxonomy" id="1538125"/>
    <lineage>
        <taxon>Eukaryota</taxon>
        <taxon>Metazoa</taxon>
        <taxon>Ecdysozoa</taxon>
        <taxon>Arthropoda</taxon>
        <taxon>Chelicerata</taxon>
        <taxon>Arachnida</taxon>
        <taxon>Araneae</taxon>
        <taxon>Araneomorphae</taxon>
        <taxon>Entelegynae</taxon>
        <taxon>Araneoidea</taxon>
        <taxon>Araneidae</taxon>
        <taxon>Caerostris</taxon>
    </lineage>
</organism>
<reference evidence="1 2" key="1">
    <citation type="submission" date="2021-06" db="EMBL/GenBank/DDBJ databases">
        <title>Caerostris darwini draft genome.</title>
        <authorList>
            <person name="Kono N."/>
            <person name="Arakawa K."/>
        </authorList>
    </citation>
    <scope>NUCLEOTIDE SEQUENCE [LARGE SCALE GENOMIC DNA]</scope>
</reference>
<gene>
    <name evidence="1" type="ORF">CDAR_417301</name>
</gene>
<proteinExistence type="predicted"/>
<comment type="caution">
    <text evidence="1">The sequence shown here is derived from an EMBL/GenBank/DDBJ whole genome shotgun (WGS) entry which is preliminary data.</text>
</comment>
<dbReference type="Proteomes" id="UP001054837">
    <property type="component" value="Unassembled WGS sequence"/>
</dbReference>
<dbReference type="AlphaFoldDB" id="A0AAV4X9A5"/>
<evidence type="ECO:0000313" key="1">
    <source>
        <dbReference type="EMBL" id="GIY90364.1"/>
    </source>
</evidence>
<evidence type="ECO:0000313" key="2">
    <source>
        <dbReference type="Proteomes" id="UP001054837"/>
    </source>
</evidence>